<dbReference type="InterPro" id="IPR041558">
    <property type="entry name" value="MucBP_2"/>
</dbReference>
<sequence>MSFFNDRLCEEINEIQRFSFRKTSIGLASFAISSLIFLNWSTGYALADTSSSINSLKLNNTSKIENSDTPIISKNVEVNSAKDKLNREIDTAQKAGFNIKQDSDKVIKVNDEVDGLEKVQADYAEQASDIKQQIKDNQSKLNEWQDQREEQEAAFKQGHAVEATDHAYVENTFEYNSHADSVKLYKVTKSNDGKELKEEIQLSGTNTQNKEPRNFDEPSNPNRLQYAEVDSNTHLYARWSNVVLDTATNKKYDMVVELSDAVIDKRELYGNPTKNEKGIIEIFRDPSSGLAFNYITALKLTKYLVESGTDNLYEGEDYFTQDTLNRQLPDSEQPLNKRYKAENQRAEFIKPVEGAIAAFVPKGSAMEAVEHDISNGNSGAKSLIEEVNSSLPKNKQLSESVFISKGAEVKINDESQITYPVKESMVFLTKGKASFLLGVINPINNGDPEDVYVGPDVRKHRVRADYTQVGLGILDKNDFKSVEKPTITYHRTLVKSPVSLTKTIHYIDNNGKEVKDSVSSSVTVYKTFDPTNPLDSSVISYESTDSKIPVNSTGKVILPGAEVPLIKGAYAKIVPSEANNDSEVSVKNPTREYNIVYNSFGKIIPVDESGKEIQGADTPTYNNNSDDPTKAGDTTTPTVPGYTATKTTVSGSDITNPGDNTKVIYTANNKTTNIVFKDQDNNNKVVNTVPVDGYTSETVPVDGTKTTIPDGYELVPGNQVPTTITFAGGDSTTPDIVVYLKHKHTITTKNINKKITYQTTDGNTVADSYKTSITIAQDVDEATNTATYKVNGEITTKADLTSQDVPAAPTGYHLDTNQSTGDYNKSTSYDLTNQFNTLTDGQTVNAKVVYAPDKQTITVTVHDSETNTDVTIPTIIPTNFDGTTSGTVDITDGINKIKIYLTTHGYTVPDTVEVPKNFDNTDNGDSNTDKTPQPVTITVGHKTTEVKPDSPKTTDDNLPDNPDKKYPSGVTATDLNKTITRTILEVDPVTKESKTVATQTVHYTRTATVDEVTGKVAYTNWATTDKWASYTAPDKPGYTPSQKSVDETTPSVTDKDQTVTITYSANPTNTNVVFVDDNDNGKTVKTVTVDGTTGGTTPLSSDDQKIPAGYELVPGNTIPTEIKFNNDGSQTPNTTIHLKHKTITVNSDSPKTTDDNLPDNPDKKYPSGVTATDLNKTITRTIVEVDPVTGEKKTVATQSVHYTRTATVDEVNGKVTYSDWTTTDKWASYTAPDKPGYTPSQTSVEEATPAVTDKDTTVTITYTGNPTNTKVIFVDDNDNGKTIKTVPVNGVTGGTTPLSSDDQKIPDGYELVDGNKVPTEIKFNNDGSQTPDTTIHLKHKTVDVTPDSPAQPGDKLPDNPNKYYPDGVDTTKVVTRTINVHKPDGTTETITQTVTFTRTVTVDEVTGKVISSTPWTSTNPDYPEYTVPSIDGYTPSQSTVKKVTPKDTDSNSTVDVTYTGNTQTIKVVAVDKTTGKEVTVDVPTTFNGKSDENVGSDVTDGVEKIKNYLKNQGYTVPETIEIPTNFDHSQSADSTKDDQPQVINITVDHTHSSSTEDKTVTRTIIVKNPNGTENTTKQTVIFTRTVTTDNVTGDKTYSSWTTDGTSDWNEFTTPTVAGYTPSQSIVEKVTPSADDSNQTITIDYSADKQVLKLRAYDVNIGSAVEIELPSSLTTEVDGASNGTVDVDNVNTLSEAIKSYLASKGYSFVSSTEAPTKLDTDDSATQYVDLTFNHAITPATEDKTVTRTIIVKNPDGTENTTKQEVTFTRTVTTDNVKGDKTYGSWTTDGTSDWNKFTTLTVAGYTPSQSTVEKVTPSADDSDQTVTIDYSADKQTIVINYVDKDSNNKLLTSVTLTGFTGDKVEYSTAETIKNFENAGYELVSDNFSNNAYYLAKMQIFTVVLKHDPILKVETKQFTYTVHYVSTDGVSVPEDNVQVSTWKRTISKDLVTGIETPITSWTSNINKYKEVITPEIARHYADTLMVDSKNVLQKNIVVTVTYKPEIVLNNDGEFSKSKISNKLEKENEQRKINNLMSNKPISHAQSLNLSQKSLINYDKNLPQTGNHEKLVQILGIGLVTTSLLFKLLGNKKEN</sequence>
<dbReference type="Pfam" id="PF17966">
    <property type="entry name" value="Muc_B2"/>
    <property type="match status" value="6"/>
</dbReference>
<proteinExistence type="predicted"/>
<dbReference type="Pfam" id="PF17965">
    <property type="entry name" value="MucBP_2"/>
    <property type="match status" value="4"/>
</dbReference>
<feature type="transmembrane region" description="Helical" evidence="4">
    <location>
        <begin position="25"/>
        <end position="47"/>
    </location>
</feature>
<evidence type="ECO:0000256" key="1">
    <source>
        <dbReference type="ARBA" id="ARBA00022729"/>
    </source>
</evidence>
<feature type="coiled-coil region" evidence="2">
    <location>
        <begin position="127"/>
        <end position="154"/>
    </location>
</feature>
<feature type="domain" description="Mub B2-like" evidence="7">
    <location>
        <begin position="971"/>
        <end position="1066"/>
    </location>
</feature>
<keyword evidence="1" id="KW-0732">Signal</keyword>
<keyword evidence="4" id="KW-0812">Transmembrane</keyword>
<evidence type="ECO:0000256" key="3">
    <source>
        <dbReference type="SAM" id="MobiDB-lite"/>
    </source>
</evidence>
<feature type="domain" description="Mucin binding" evidence="6">
    <location>
        <begin position="1070"/>
        <end position="1140"/>
    </location>
</feature>
<feature type="compositionally biased region" description="Polar residues" evidence="3">
    <location>
        <begin position="617"/>
        <end position="626"/>
    </location>
</feature>
<dbReference type="Pfam" id="PF18652">
    <property type="entry name" value="Adhesin_P1_N"/>
    <property type="match status" value="1"/>
</dbReference>
<dbReference type="InterPro" id="IPR005877">
    <property type="entry name" value="YSIRK_signal_dom"/>
</dbReference>
<evidence type="ECO:0000259" key="7">
    <source>
        <dbReference type="Pfam" id="PF17966"/>
    </source>
</evidence>
<keyword evidence="4" id="KW-0472">Membrane</keyword>
<evidence type="ECO:0000259" key="5">
    <source>
        <dbReference type="Pfam" id="PF04650"/>
    </source>
</evidence>
<feature type="domain" description="YSIRK Gram-positive signal peptide" evidence="5">
    <location>
        <begin position="13"/>
        <end position="38"/>
    </location>
</feature>
<feature type="domain" description="Mucin binding" evidence="6">
    <location>
        <begin position="1833"/>
        <end position="1904"/>
    </location>
</feature>
<evidence type="ECO:0000259" key="8">
    <source>
        <dbReference type="Pfam" id="PF18652"/>
    </source>
</evidence>
<accession>A0AAP3M4X1</accession>
<dbReference type="Proteomes" id="UP001213015">
    <property type="component" value="Unassembled WGS sequence"/>
</dbReference>
<feature type="domain" description="Mucin binding" evidence="6">
    <location>
        <begin position="1269"/>
        <end position="1339"/>
    </location>
</feature>
<organism evidence="9 10">
    <name type="scientific">Lactobacillus mulieris</name>
    <dbReference type="NCBI Taxonomy" id="2508708"/>
    <lineage>
        <taxon>Bacteria</taxon>
        <taxon>Bacillati</taxon>
        <taxon>Bacillota</taxon>
        <taxon>Bacilli</taxon>
        <taxon>Lactobacillales</taxon>
        <taxon>Lactobacillaceae</taxon>
        <taxon>Lactobacillus</taxon>
    </lineage>
</organism>
<evidence type="ECO:0000256" key="2">
    <source>
        <dbReference type="SAM" id="Coils"/>
    </source>
</evidence>
<dbReference type="NCBIfam" id="TIGR01168">
    <property type="entry name" value="YSIRK_signal"/>
    <property type="match status" value="1"/>
</dbReference>
<dbReference type="Gene3D" id="3.10.20.470">
    <property type="match status" value="1"/>
</dbReference>
<evidence type="ECO:0000313" key="9">
    <source>
        <dbReference type="EMBL" id="MCZ3845243.1"/>
    </source>
</evidence>
<feature type="region of interest" description="Disordered" evidence="3">
    <location>
        <begin position="612"/>
        <end position="654"/>
    </location>
</feature>
<keyword evidence="2" id="KW-0175">Coiled coil</keyword>
<dbReference type="Gene3D" id="2.60.40.4300">
    <property type="match status" value="6"/>
</dbReference>
<keyword evidence="4" id="KW-1133">Transmembrane helix</keyword>
<feature type="compositionally biased region" description="Low complexity" evidence="3">
    <location>
        <begin position="634"/>
        <end position="648"/>
    </location>
</feature>
<evidence type="ECO:0000313" key="10">
    <source>
        <dbReference type="Proteomes" id="UP001213015"/>
    </source>
</evidence>
<evidence type="ECO:0000256" key="4">
    <source>
        <dbReference type="SAM" id="Phobius"/>
    </source>
</evidence>
<feature type="domain" description="Mub B2-like" evidence="7">
    <location>
        <begin position="1368"/>
        <end position="1461"/>
    </location>
</feature>
<feature type="domain" description="Mub B2-like" evidence="7">
    <location>
        <begin position="1736"/>
        <end position="1831"/>
    </location>
</feature>
<reference evidence="9" key="1">
    <citation type="submission" date="2022-01" db="EMBL/GenBank/DDBJ databases">
        <title>VMRC isolate genome collection.</title>
        <authorList>
            <person name="France M."/>
            <person name="Rutt L."/>
            <person name="Humphrys M."/>
            <person name="Ravel J."/>
        </authorList>
    </citation>
    <scope>NUCLEOTIDE SEQUENCE</scope>
    <source>
        <strain evidence="9">C0127B5</strain>
    </source>
</reference>
<name>A0AAP3M4X1_9LACO</name>
<feature type="domain" description="Antigen I/II N-terminal" evidence="8">
    <location>
        <begin position="74"/>
        <end position="155"/>
    </location>
</feature>
<feature type="domain" description="Mucin binding" evidence="6">
    <location>
        <begin position="671"/>
        <end position="742"/>
    </location>
</feature>
<dbReference type="InterPro" id="IPR041495">
    <property type="entry name" value="Mub_B2"/>
</dbReference>
<feature type="compositionally biased region" description="Polar residues" evidence="3">
    <location>
        <begin position="918"/>
        <end position="936"/>
    </location>
</feature>
<dbReference type="Gene3D" id="3.10.20.320">
    <property type="entry name" value="Putative peptidoglycan bound protein (lpxtg motif)"/>
    <property type="match status" value="3"/>
</dbReference>
<dbReference type="Pfam" id="PF04650">
    <property type="entry name" value="YSIRK_signal"/>
    <property type="match status" value="1"/>
</dbReference>
<feature type="domain" description="Mub B2-like" evidence="7">
    <location>
        <begin position="1170"/>
        <end position="1265"/>
    </location>
</feature>
<protein>
    <submittedName>
        <fullName evidence="9">YSIRK-type signal peptide-containing protein</fullName>
    </submittedName>
</protein>
<feature type="domain" description="Mub B2-like" evidence="7">
    <location>
        <begin position="1553"/>
        <end position="1647"/>
    </location>
</feature>
<dbReference type="EMBL" id="JAKHLF010000012">
    <property type="protein sequence ID" value="MCZ3845243.1"/>
    <property type="molecule type" value="Genomic_DNA"/>
</dbReference>
<feature type="domain" description="Mub B2-like" evidence="7">
    <location>
        <begin position="1911"/>
        <end position="2001"/>
    </location>
</feature>
<comment type="caution">
    <text evidence="9">The sequence shown here is derived from an EMBL/GenBank/DDBJ whole genome shotgun (WGS) entry which is preliminary data.</text>
</comment>
<feature type="compositionally biased region" description="Basic and acidic residues" evidence="3">
    <location>
        <begin position="942"/>
        <end position="966"/>
    </location>
</feature>
<feature type="region of interest" description="Disordered" evidence="3">
    <location>
        <begin position="1144"/>
        <end position="1170"/>
    </location>
</feature>
<evidence type="ECO:0000259" key="6">
    <source>
        <dbReference type="Pfam" id="PF17965"/>
    </source>
</evidence>
<dbReference type="InterPro" id="IPR041324">
    <property type="entry name" value="AgI/II_N"/>
</dbReference>
<dbReference type="RefSeq" id="WP_006586402.1">
    <property type="nucleotide sequence ID" value="NZ_JAKHFC010000032.1"/>
</dbReference>
<gene>
    <name evidence="9" type="ORF">L2422_07010</name>
</gene>
<feature type="region of interest" description="Disordered" evidence="3">
    <location>
        <begin position="914"/>
        <end position="972"/>
    </location>
</feature>
<feature type="region of interest" description="Disordered" evidence="3">
    <location>
        <begin position="1342"/>
        <end position="1368"/>
    </location>
</feature>